<feature type="region of interest" description="Disordered" evidence="1">
    <location>
        <begin position="28"/>
        <end position="58"/>
    </location>
</feature>
<gene>
    <name evidence="2" type="ORF">PIB30_071927</name>
</gene>
<name>A0ABU6WPP3_9FABA</name>
<comment type="caution">
    <text evidence="2">The sequence shown here is derived from an EMBL/GenBank/DDBJ whole genome shotgun (WGS) entry which is preliminary data.</text>
</comment>
<accession>A0ABU6WPP3</accession>
<sequence length="105" mass="10911">MASTISFKSICRTTIAISIISHTFSMCHHPPQPPTSQPIKDAASPDLPPSDLKLSSSPSSTTTMAAIVIIGAGGGAVMSPLLPIGCNELFPPQSQHNETVNTVDI</sequence>
<protein>
    <submittedName>
        <fullName evidence="2">Uncharacterized protein</fullName>
    </submittedName>
</protein>
<reference evidence="2 3" key="1">
    <citation type="journal article" date="2023" name="Plants (Basel)">
        <title>Bridging the Gap: Combining Genomics and Transcriptomics Approaches to Understand Stylosanthes scabra, an Orphan Legume from the Brazilian Caatinga.</title>
        <authorList>
            <person name="Ferreira-Neto J.R.C."/>
            <person name="da Silva M.D."/>
            <person name="Binneck E."/>
            <person name="de Melo N.F."/>
            <person name="da Silva R.H."/>
            <person name="de Melo A.L.T.M."/>
            <person name="Pandolfi V."/>
            <person name="Bustamante F.O."/>
            <person name="Brasileiro-Vidal A.C."/>
            <person name="Benko-Iseppon A.M."/>
        </authorList>
    </citation>
    <scope>NUCLEOTIDE SEQUENCE [LARGE SCALE GENOMIC DNA]</scope>
    <source>
        <tissue evidence="2">Leaves</tissue>
    </source>
</reference>
<keyword evidence="3" id="KW-1185">Reference proteome</keyword>
<dbReference type="Proteomes" id="UP001341840">
    <property type="component" value="Unassembled WGS sequence"/>
</dbReference>
<proteinExistence type="predicted"/>
<evidence type="ECO:0000256" key="1">
    <source>
        <dbReference type="SAM" id="MobiDB-lite"/>
    </source>
</evidence>
<evidence type="ECO:0000313" key="3">
    <source>
        <dbReference type="Proteomes" id="UP001341840"/>
    </source>
</evidence>
<evidence type="ECO:0000313" key="2">
    <source>
        <dbReference type="EMBL" id="MED6186970.1"/>
    </source>
</evidence>
<organism evidence="2 3">
    <name type="scientific">Stylosanthes scabra</name>
    <dbReference type="NCBI Taxonomy" id="79078"/>
    <lineage>
        <taxon>Eukaryota</taxon>
        <taxon>Viridiplantae</taxon>
        <taxon>Streptophyta</taxon>
        <taxon>Embryophyta</taxon>
        <taxon>Tracheophyta</taxon>
        <taxon>Spermatophyta</taxon>
        <taxon>Magnoliopsida</taxon>
        <taxon>eudicotyledons</taxon>
        <taxon>Gunneridae</taxon>
        <taxon>Pentapetalae</taxon>
        <taxon>rosids</taxon>
        <taxon>fabids</taxon>
        <taxon>Fabales</taxon>
        <taxon>Fabaceae</taxon>
        <taxon>Papilionoideae</taxon>
        <taxon>50 kb inversion clade</taxon>
        <taxon>dalbergioids sensu lato</taxon>
        <taxon>Dalbergieae</taxon>
        <taxon>Pterocarpus clade</taxon>
        <taxon>Stylosanthes</taxon>
    </lineage>
</organism>
<feature type="compositionally biased region" description="Low complexity" evidence="1">
    <location>
        <begin position="49"/>
        <end position="58"/>
    </location>
</feature>
<dbReference type="EMBL" id="JASCZI010182083">
    <property type="protein sequence ID" value="MED6186970.1"/>
    <property type="molecule type" value="Genomic_DNA"/>
</dbReference>